<comment type="caution">
    <text evidence="2">The sequence shown here is derived from an EMBL/GenBank/DDBJ whole genome shotgun (WGS) entry which is preliminary data.</text>
</comment>
<dbReference type="Gene3D" id="2.10.260.10">
    <property type="match status" value="1"/>
</dbReference>
<dbReference type="GO" id="GO:0003677">
    <property type="term" value="F:DNA binding"/>
    <property type="evidence" value="ECO:0007669"/>
    <property type="project" value="InterPro"/>
</dbReference>
<name>X1MZM3_9ZZZZ</name>
<feature type="non-terminal residue" evidence="2">
    <location>
        <position position="79"/>
    </location>
</feature>
<dbReference type="InterPro" id="IPR007159">
    <property type="entry name" value="SpoVT-AbrB_dom"/>
</dbReference>
<dbReference type="NCBIfam" id="TIGR01439">
    <property type="entry name" value="lp_hng_hel_AbrB"/>
    <property type="match status" value="1"/>
</dbReference>
<dbReference type="AlphaFoldDB" id="X1MZM3"/>
<accession>X1MZM3</accession>
<gene>
    <name evidence="2" type="ORF">S06H3_27296</name>
</gene>
<reference evidence="2" key="1">
    <citation type="journal article" date="2014" name="Front. Microbiol.">
        <title>High frequency of phylogenetically diverse reductive dehalogenase-homologous genes in deep subseafloor sedimentary metagenomes.</title>
        <authorList>
            <person name="Kawai M."/>
            <person name="Futagami T."/>
            <person name="Toyoda A."/>
            <person name="Takaki Y."/>
            <person name="Nishi S."/>
            <person name="Hori S."/>
            <person name="Arai W."/>
            <person name="Tsubouchi T."/>
            <person name="Morono Y."/>
            <person name="Uchiyama I."/>
            <person name="Ito T."/>
            <person name="Fujiyama A."/>
            <person name="Inagaki F."/>
            <person name="Takami H."/>
        </authorList>
    </citation>
    <scope>NUCLEOTIDE SEQUENCE</scope>
    <source>
        <strain evidence="2">Expedition CK06-06</strain>
    </source>
</reference>
<dbReference type="EMBL" id="BARV01015825">
    <property type="protein sequence ID" value="GAI20075.1"/>
    <property type="molecule type" value="Genomic_DNA"/>
</dbReference>
<dbReference type="SUPFAM" id="SSF89447">
    <property type="entry name" value="AbrB/MazE/MraZ-like"/>
    <property type="match status" value="1"/>
</dbReference>
<dbReference type="InterPro" id="IPR037914">
    <property type="entry name" value="SpoVT-AbrB_sf"/>
</dbReference>
<organism evidence="2">
    <name type="scientific">marine sediment metagenome</name>
    <dbReference type="NCBI Taxonomy" id="412755"/>
    <lineage>
        <taxon>unclassified sequences</taxon>
        <taxon>metagenomes</taxon>
        <taxon>ecological metagenomes</taxon>
    </lineage>
</organism>
<evidence type="ECO:0000313" key="2">
    <source>
        <dbReference type="EMBL" id="GAI20075.1"/>
    </source>
</evidence>
<protein>
    <recommendedName>
        <fullName evidence="1">SpoVT-AbrB domain-containing protein</fullName>
    </recommendedName>
</protein>
<dbReference type="Pfam" id="PF04014">
    <property type="entry name" value="MazE_antitoxin"/>
    <property type="match status" value="1"/>
</dbReference>
<evidence type="ECO:0000259" key="1">
    <source>
        <dbReference type="SMART" id="SM00966"/>
    </source>
</evidence>
<proteinExistence type="predicted"/>
<sequence length="79" mass="8844">MPVVRIGPKHQVTIPKEVFDQLHLKPGDFLEAISQGGKVIMVPRQLTAKAPAPSLTKKEQQILFQAKQKINRIQQTFSA</sequence>
<dbReference type="SMART" id="SM00966">
    <property type="entry name" value="SpoVT_AbrB"/>
    <property type="match status" value="1"/>
</dbReference>
<feature type="domain" description="SpoVT-AbrB" evidence="1">
    <location>
        <begin position="4"/>
        <end position="49"/>
    </location>
</feature>